<proteinExistence type="inferred from homology"/>
<sequence>MAEQSRCSLQRGQYLGEISALCFLHLPPDFSSLPFLLAGTGSQILVYDLTIGKLIRSFDVFDGIRVHGVSLEAFNEHLSDTHITFKIAVYGERRVKLFSLQIQRVSNSQTEQQACFKLMLSLVVLLPKFAHWVLDVSFLKWDGATSSNSGSDCLAIGCSDNSVHIWDMLRCSLLSTVRCSEKCLLYSMRIWGDDVGSLRVASGTIFNEVLVWKVGRKASPDVTGNPTKDPLNLTSYEGLQLPYQQYEAINICKLTGHEGSIFRLAWSADGFKLVSVSDDRSARIWTLGADGPNHVVDDSVLFGHSARIWDCCIFDSLIITAGEDCTCRVWGMDGTQLTRIKEHVGRGIWRCLYDPDAALLVTAGFDSSIKVHRLQASFSNGLAGGIVEVQDSTVQKEEFALYIPNFSEHVGLMNRHPILVLDNLLVHTYAHGAYSQICLYQISCSKSEYVRCLHFSREDSLYVATNNGYVYHAKLYDAKEVKWTELLHIGEEGPIVCMDLLSHCSNVTKDIENWVAVGNGKGTMMIAKVVGDVLNPRVELTSTWSAEPERQLLGTYWCKSLGPMFLFTSDPRGTLKLWRLFNPLPSVSHDVMGRCCVSLIAEFRSCFGMRIMCLDASVENEVLVCGDIRGNLLLFPLQRDILFSMSTASEINITPLNNFRGAHGISTVCSISIASFSSTQLEIHSTGGDGCICYFEHDRSCHNLEFIGIKQVKELSTIRSVFTNADQQDDLPSGSCAIGFSSSDFIIWNLISETKVLEVTCGGWRRPHSYFLGDVPEMKNCLAYVKDGIIYVHRHWVTTIERVMYPKNFHLQFHGREIHTLCFISRDSLCSLNEKQDTFSEMIWVATGCEDGTVRLTRYASETENWSTSKLLGEHVGGSAVRSLFFVSRLHRMELDANDVHESVNSEKWFLEDPEDCSLLISVGAKRVVTAWKQKSKMRIREDGTLDTECSIKNDLHFHGSSSSASFQWLSTDMPTRERNNGKQQNKKVSGTVENGGSFSSEDKRSYSESCLPDIFENDWRYLAVTAFLVQVAGIRCSVCFVVVACSDATVTLRALLLPYRLWFDVALLTPLSSPVLALRHIVVPTCPPVQGNIQFGSRYIIISGSTDGSIAFWDLTGHVDKFMRQLSALQIGKGLDSQKRPRTGRGSQGGRQWRFLGSQVSNKTTSDEQLSEVPFSKGKPDNGFCATTVAGTGKNVQHHALQGISHSVENTHVFSPDTSTSIKEVLQKACPLHVFKDVHQSGVNCLHVSDIDGPEVSDRRFTFYVLSGGDDQSLNCLRLDFSPTSMRQSSENSTLEQNSTSTSQNVGGDVHNYQVGNHDIKFMLHDKITSAHSSAVKGVWTDGRWVFSTGLDQRIRCWHLEQQGKLTEHKHMVVSVPEPEALDARACARNHYQIAVAGRGMQMFDFFAPDDMKDGN</sequence>
<evidence type="ECO:0000256" key="2">
    <source>
        <dbReference type="ARBA" id="ARBA00022490"/>
    </source>
</evidence>
<comment type="subcellular location">
    <subcellularLocation>
        <location evidence="1">Cytoplasm</location>
    </subcellularLocation>
</comment>
<feature type="region of interest" description="Disordered" evidence="8">
    <location>
        <begin position="1136"/>
        <end position="1177"/>
    </location>
</feature>
<evidence type="ECO:0000313" key="9">
    <source>
        <dbReference type="EMBL" id="KAG5627743.1"/>
    </source>
</evidence>
<dbReference type="PANTHER" id="PTHR14344:SF3">
    <property type="entry name" value="WD REPEAT-CONTAINING PROTEIN 6"/>
    <property type="match status" value="1"/>
</dbReference>
<keyword evidence="4" id="KW-0819">tRNA processing</keyword>
<dbReference type="GO" id="GO:0030488">
    <property type="term" value="P:tRNA methylation"/>
    <property type="evidence" value="ECO:0007669"/>
    <property type="project" value="TreeGrafter"/>
</dbReference>
<evidence type="ECO:0000256" key="3">
    <source>
        <dbReference type="ARBA" id="ARBA00022574"/>
    </source>
</evidence>
<dbReference type="InterPro" id="IPR036322">
    <property type="entry name" value="WD40_repeat_dom_sf"/>
</dbReference>
<dbReference type="PANTHER" id="PTHR14344">
    <property type="entry name" value="WD REPEAT PROTEIN"/>
    <property type="match status" value="1"/>
</dbReference>
<protein>
    <recommendedName>
        <fullName evidence="11">Nucleotide binding protein</fullName>
    </recommendedName>
</protein>
<keyword evidence="5" id="KW-0677">Repeat</keyword>
<evidence type="ECO:0000256" key="7">
    <source>
        <dbReference type="PROSITE-ProRule" id="PRU00221"/>
    </source>
</evidence>
<dbReference type="InterPro" id="IPR051973">
    <property type="entry name" value="tRNA_Anticodon_Mtase-Reg"/>
</dbReference>
<evidence type="ECO:0000256" key="1">
    <source>
        <dbReference type="ARBA" id="ARBA00004496"/>
    </source>
</evidence>
<reference evidence="9 10" key="1">
    <citation type="submission" date="2020-09" db="EMBL/GenBank/DDBJ databases">
        <title>De no assembly of potato wild relative species, Solanum commersonii.</title>
        <authorList>
            <person name="Cho K."/>
        </authorList>
    </citation>
    <scope>NUCLEOTIDE SEQUENCE [LARGE SCALE GENOMIC DNA]</scope>
    <source>
        <strain evidence="9">LZ3.2</strain>
        <tissue evidence="9">Leaf</tissue>
    </source>
</reference>
<dbReference type="InterPro" id="IPR001680">
    <property type="entry name" value="WD40_rpt"/>
</dbReference>
<dbReference type="OrthoDB" id="5594999at2759"/>
<dbReference type="SUPFAM" id="SSF50978">
    <property type="entry name" value="WD40 repeat-like"/>
    <property type="match status" value="3"/>
</dbReference>
<dbReference type="Pfam" id="PF00400">
    <property type="entry name" value="WD40"/>
    <property type="match status" value="4"/>
</dbReference>
<dbReference type="Proteomes" id="UP000824120">
    <property type="component" value="Chromosome 2"/>
</dbReference>
<accession>A0A9J6AUB6</accession>
<name>A0A9J6AUB6_SOLCO</name>
<gene>
    <name evidence="9" type="ORF">H5410_012961</name>
</gene>
<feature type="compositionally biased region" description="Polar residues" evidence="8">
    <location>
        <begin position="1286"/>
        <end position="1307"/>
    </location>
</feature>
<dbReference type="Gene3D" id="2.130.10.10">
    <property type="entry name" value="YVTN repeat-like/Quinoprotein amine dehydrogenase"/>
    <property type="match status" value="4"/>
</dbReference>
<keyword evidence="2" id="KW-0963">Cytoplasm</keyword>
<organism evidence="9 10">
    <name type="scientific">Solanum commersonii</name>
    <name type="common">Commerson's wild potato</name>
    <name type="synonym">Commerson's nightshade</name>
    <dbReference type="NCBI Taxonomy" id="4109"/>
    <lineage>
        <taxon>Eukaryota</taxon>
        <taxon>Viridiplantae</taxon>
        <taxon>Streptophyta</taxon>
        <taxon>Embryophyta</taxon>
        <taxon>Tracheophyta</taxon>
        <taxon>Spermatophyta</taxon>
        <taxon>Magnoliopsida</taxon>
        <taxon>eudicotyledons</taxon>
        <taxon>Gunneridae</taxon>
        <taxon>Pentapetalae</taxon>
        <taxon>asterids</taxon>
        <taxon>lamiids</taxon>
        <taxon>Solanales</taxon>
        <taxon>Solanaceae</taxon>
        <taxon>Solanoideae</taxon>
        <taxon>Solaneae</taxon>
        <taxon>Solanum</taxon>
    </lineage>
</organism>
<feature type="repeat" description="WD" evidence="7">
    <location>
        <begin position="254"/>
        <end position="287"/>
    </location>
</feature>
<evidence type="ECO:0000256" key="5">
    <source>
        <dbReference type="ARBA" id="ARBA00022737"/>
    </source>
</evidence>
<dbReference type="EMBL" id="JACXVP010000002">
    <property type="protein sequence ID" value="KAG5627743.1"/>
    <property type="molecule type" value="Genomic_DNA"/>
</dbReference>
<dbReference type="PROSITE" id="PS50082">
    <property type="entry name" value="WD_REPEATS_2"/>
    <property type="match status" value="2"/>
</dbReference>
<evidence type="ECO:0008006" key="11">
    <source>
        <dbReference type="Google" id="ProtNLM"/>
    </source>
</evidence>
<evidence type="ECO:0000256" key="6">
    <source>
        <dbReference type="ARBA" id="ARBA00038255"/>
    </source>
</evidence>
<keyword evidence="3 7" id="KW-0853">WD repeat</keyword>
<evidence type="ECO:0000256" key="4">
    <source>
        <dbReference type="ARBA" id="ARBA00022694"/>
    </source>
</evidence>
<evidence type="ECO:0000313" key="10">
    <source>
        <dbReference type="Proteomes" id="UP000824120"/>
    </source>
</evidence>
<feature type="compositionally biased region" description="Polar residues" evidence="8">
    <location>
        <begin position="1159"/>
        <end position="1169"/>
    </location>
</feature>
<evidence type="ECO:0000256" key="8">
    <source>
        <dbReference type="SAM" id="MobiDB-lite"/>
    </source>
</evidence>
<keyword evidence="10" id="KW-1185">Reference proteome</keyword>
<feature type="region of interest" description="Disordered" evidence="8">
    <location>
        <begin position="1286"/>
        <end position="1310"/>
    </location>
</feature>
<feature type="repeat" description="WD" evidence="7">
    <location>
        <begin position="1102"/>
        <end position="1116"/>
    </location>
</feature>
<dbReference type="InterPro" id="IPR015943">
    <property type="entry name" value="WD40/YVTN_repeat-like_dom_sf"/>
</dbReference>
<comment type="caution">
    <text evidence="9">The sequence shown here is derived from an EMBL/GenBank/DDBJ whole genome shotgun (WGS) entry which is preliminary data.</text>
</comment>
<dbReference type="SMART" id="SM00320">
    <property type="entry name" value="WD40"/>
    <property type="match status" value="11"/>
</dbReference>
<feature type="region of interest" description="Disordered" evidence="8">
    <location>
        <begin position="975"/>
        <end position="1005"/>
    </location>
</feature>
<comment type="similarity">
    <text evidence="6">Belongs to the WD repeat WDR6 family.</text>
</comment>
<dbReference type="GO" id="GO:0005737">
    <property type="term" value="C:cytoplasm"/>
    <property type="evidence" value="ECO:0007669"/>
    <property type="project" value="UniProtKB-SubCell"/>
</dbReference>
<dbReference type="PROSITE" id="PS50294">
    <property type="entry name" value="WD_REPEATS_REGION"/>
    <property type="match status" value="1"/>
</dbReference>
<feature type="compositionally biased region" description="Polar residues" evidence="8">
    <location>
        <begin position="982"/>
        <end position="1000"/>
    </location>
</feature>